<dbReference type="InterPro" id="IPR052046">
    <property type="entry name" value="GH57_Enzymes"/>
</dbReference>
<evidence type="ECO:0000256" key="3">
    <source>
        <dbReference type="RuleBase" id="RU361196"/>
    </source>
</evidence>
<name>A0A0U2WRC0_9CREN</name>
<feature type="transmembrane region" description="Helical" evidence="4">
    <location>
        <begin position="860"/>
        <end position="879"/>
    </location>
</feature>
<dbReference type="CDD" id="cd10796">
    <property type="entry name" value="GH57N_APU"/>
    <property type="match status" value="1"/>
</dbReference>
<keyword evidence="2 3" id="KW-0119">Carbohydrate metabolism</keyword>
<keyword evidence="4" id="KW-1133">Transmembrane helix</keyword>
<reference evidence="8 9" key="1">
    <citation type="submission" date="2015-12" db="EMBL/GenBank/DDBJ databases">
        <title>A stable core within a dynamic pangenome in Sulfolobus acidocaldarius.</title>
        <authorList>
            <person name="Anderson R."/>
            <person name="Kouris A."/>
            <person name="Seward C."/>
            <person name="Campbell K."/>
            <person name="Whitaker R."/>
        </authorList>
    </citation>
    <scope>NUCLEOTIDE SEQUENCE [LARGE SCALE GENOMIC DNA]</scope>
    <source>
        <strain evidence="6 9">GG12-C01-09</strain>
        <strain evidence="7 8">NG05B_CO5_07</strain>
    </source>
</reference>
<keyword evidence="4" id="KW-0472">Membrane</keyword>
<evidence type="ECO:0000313" key="6">
    <source>
        <dbReference type="EMBL" id="ALU28626.1"/>
    </source>
</evidence>
<dbReference type="EMBL" id="CP013694">
    <property type="protein sequence ID" value="ALU28626.1"/>
    <property type="molecule type" value="Genomic_DNA"/>
</dbReference>
<proteinExistence type="inferred from homology"/>
<feature type="domain" description="Glycoside hydrolase family 57 N-terminal" evidence="5">
    <location>
        <begin position="332"/>
        <end position="642"/>
    </location>
</feature>
<dbReference type="SUPFAM" id="SSF88713">
    <property type="entry name" value="Glycoside hydrolase/deacetylase"/>
    <property type="match status" value="1"/>
</dbReference>
<dbReference type="GeneID" id="14551667"/>
<evidence type="ECO:0000256" key="4">
    <source>
        <dbReference type="SAM" id="Phobius"/>
    </source>
</evidence>
<dbReference type="EMBL" id="CP013695">
    <property type="protein sequence ID" value="ALU31341.1"/>
    <property type="molecule type" value="Genomic_DNA"/>
</dbReference>
<evidence type="ECO:0000313" key="9">
    <source>
        <dbReference type="Proteomes" id="UP000065473"/>
    </source>
</evidence>
<dbReference type="Proteomes" id="UP000060043">
    <property type="component" value="Chromosome"/>
</dbReference>
<sequence length="884" mass="98440">MKVVLVLSIFVISILSVLALAQTGNVSVNFNVTSNGYVTIYLSGLPSSDDVILHWGVQPGPQSSWTQVYDTPMTWNGNNFSATIGPFQNGTWIGWVFHDNTTNTWINYDNHPFWNWNLEVNPPVVGITYATVLSNGSILITTIGRAPDDIVVHYGIASGPQTGLPWSNITDVTMVYNPLWGNYTAVIGPFPNGTWVQWVYHDLTENKYYSNNGQNFAIQVIYTFLTITGGNYDKYVYTINQNGKIFLTVDNKLNSPVNVNIVVNIQNNQLSYNGITLNPGQNNITLPFTASFSQGVYYPVVDLYYSNSLQGTFNLPQLIVLNTTGKRPISLVIVWNMHQPLYLSPQGVWEQPWVWVHTGQDFYWNSSLVGAYELQALLINKYNVSVTIDFTPVLLYQWLTILSQTNPKFASGINVNVTHDTQAVNYTLNLYRSLAQEGKVEVLTVPFYHPLQPIILDNGWWSDDLAQILMGIQMTRQVFNVSPAGTWTPEQAFNMGLITLYNQTGIRYTILDQDAYLPYVTVVSGNTNPYQPFEVLNSLGQSTIVLFRDTALSNQFSFQFFSQPPQLTAQQLIQELAMIYMNNPGGVVTVAFDGENPLIFNPSTGPQDLNAIYQALSQYQGSWLITQTASQAIATHKPYSVITNLPETSWNLNLNYWNNGNPGKIEIWKSVATAREYLVALTKAVGLNLSPVVNLPPSISPNSTNPIATLWNYLYVAEGSDWTWQTGPPSNGPSWFMYQALNYTNAIISTVNQMFSKITLTKANIDGHKLKLTFMNGLNYTLNLVLVVSSGNYNTSYNIVLNPGRNDISVNLPKSVNSVNVYLYSPVTPQDVGASPIPLFSYGFLIHSYSVNSDGSNSSMLTLIVIAGALIIPVLGLTVRRFLK</sequence>
<organism evidence="6 9">
    <name type="scientific">Sulfolobus acidocaldarius</name>
    <dbReference type="NCBI Taxonomy" id="2285"/>
    <lineage>
        <taxon>Archaea</taxon>
        <taxon>Thermoproteota</taxon>
        <taxon>Thermoprotei</taxon>
        <taxon>Sulfolobales</taxon>
        <taxon>Sulfolobaceae</taxon>
        <taxon>Sulfolobus</taxon>
    </lineage>
</organism>
<dbReference type="SMR" id="A0A0U2WRC0"/>
<evidence type="ECO:0000313" key="7">
    <source>
        <dbReference type="EMBL" id="ALU31341.1"/>
    </source>
</evidence>
<accession>A0A0U2WRC0</accession>
<dbReference type="PIRSF" id="PIRSF032656">
    <property type="entry name" value="Glycosyl_Ohase_Saci_1162_prd"/>
    <property type="match status" value="1"/>
</dbReference>
<dbReference type="Proteomes" id="UP000065473">
    <property type="component" value="Chromosome"/>
</dbReference>
<dbReference type="Gene3D" id="3.20.110.10">
    <property type="entry name" value="Glycoside hydrolase 38, N terminal domain"/>
    <property type="match status" value="1"/>
</dbReference>
<evidence type="ECO:0000256" key="2">
    <source>
        <dbReference type="ARBA" id="ARBA00023277"/>
    </source>
</evidence>
<dbReference type="InterPro" id="IPR027291">
    <property type="entry name" value="Glyco_hydro_38_N_sf"/>
</dbReference>
<evidence type="ECO:0000313" key="8">
    <source>
        <dbReference type="Proteomes" id="UP000060043"/>
    </source>
</evidence>
<dbReference type="RefSeq" id="WP_011278011.1">
    <property type="nucleotide sequence ID" value="NZ_BHWZ01000002.1"/>
</dbReference>
<comment type="similarity">
    <text evidence="1 3">Belongs to the glycosyl hydrolase 57 family.</text>
</comment>
<dbReference type="OrthoDB" id="18576at2157"/>
<dbReference type="GO" id="GO:0016787">
    <property type="term" value="F:hydrolase activity"/>
    <property type="evidence" value="ECO:0007669"/>
    <property type="project" value="UniProtKB-KW"/>
</dbReference>
<dbReference type="Pfam" id="PF03065">
    <property type="entry name" value="Glyco_hydro_57"/>
    <property type="match status" value="1"/>
</dbReference>
<gene>
    <name evidence="6" type="ORF">ATY89_00685</name>
    <name evidence="7" type="ORF">ATZ20_03725</name>
</gene>
<dbReference type="InterPro" id="IPR004300">
    <property type="entry name" value="Glyco_hydro_57_N"/>
</dbReference>
<protein>
    <submittedName>
        <fullName evidence="6">Glycoside hydrolase</fullName>
    </submittedName>
</protein>
<evidence type="ECO:0000256" key="1">
    <source>
        <dbReference type="ARBA" id="ARBA00006821"/>
    </source>
</evidence>
<dbReference type="InterPro" id="IPR017002">
    <property type="entry name" value="Glyco_hydro_57_Saci1162_prd"/>
</dbReference>
<evidence type="ECO:0000259" key="5">
    <source>
        <dbReference type="Pfam" id="PF03065"/>
    </source>
</evidence>
<dbReference type="GO" id="GO:0005975">
    <property type="term" value="P:carbohydrate metabolic process"/>
    <property type="evidence" value="ECO:0007669"/>
    <property type="project" value="InterPro"/>
</dbReference>
<keyword evidence="4" id="KW-0812">Transmembrane</keyword>
<dbReference type="InterPro" id="IPR011330">
    <property type="entry name" value="Glyco_hydro/deAcase_b/a-brl"/>
</dbReference>
<dbReference type="OMA" id="HYGLTSG"/>
<keyword evidence="6" id="KW-0378">Hydrolase</keyword>
<dbReference type="PANTHER" id="PTHR36306:SF1">
    <property type="entry name" value="ALPHA-AMYLASE-RELATED"/>
    <property type="match status" value="1"/>
</dbReference>
<dbReference type="STRING" id="1435377.SUSAZ_05530"/>
<dbReference type="AlphaFoldDB" id="A0A0U2WRC0"/>
<dbReference type="PaxDb" id="1435377-SUSAZ_05530"/>
<dbReference type="PANTHER" id="PTHR36306">
    <property type="entry name" value="ALPHA-AMYLASE-RELATED-RELATED"/>
    <property type="match status" value="1"/>
</dbReference>